<feature type="region of interest" description="Disordered" evidence="1">
    <location>
        <begin position="363"/>
        <end position="382"/>
    </location>
</feature>
<gene>
    <name evidence="2" type="ORF">CLO192961_LOCUS171475</name>
</gene>
<evidence type="ECO:0000313" key="2">
    <source>
        <dbReference type="EMBL" id="VUC25514.1"/>
    </source>
</evidence>
<dbReference type="Proteomes" id="UP000766486">
    <property type="component" value="Unassembled WGS sequence"/>
</dbReference>
<evidence type="ECO:0008006" key="4">
    <source>
        <dbReference type="Google" id="ProtNLM"/>
    </source>
</evidence>
<reference evidence="2 3" key="1">
    <citation type="submission" date="2019-06" db="EMBL/GenBank/DDBJ databases">
        <authorList>
            <person name="Broberg M."/>
        </authorList>
    </citation>
    <scope>NUCLEOTIDE SEQUENCE [LARGE SCALE GENOMIC DNA]</scope>
</reference>
<name>A0ABY6U374_BIOOC</name>
<feature type="compositionally biased region" description="Polar residues" evidence="1">
    <location>
        <begin position="409"/>
        <end position="429"/>
    </location>
</feature>
<dbReference type="EMBL" id="CABFNS010000736">
    <property type="protein sequence ID" value="VUC25514.1"/>
    <property type="molecule type" value="Genomic_DNA"/>
</dbReference>
<feature type="region of interest" description="Disordered" evidence="1">
    <location>
        <begin position="503"/>
        <end position="524"/>
    </location>
</feature>
<feature type="region of interest" description="Disordered" evidence="1">
    <location>
        <begin position="405"/>
        <end position="483"/>
    </location>
</feature>
<sequence length="537" mass="59821">MNEPSDTLNGPLRDILSGAAVVLDSELPSILWPSDIPGGADGETTSYDQRQEVIDSLQKFDEIWKGRDYNMVSLLCKLWRVSIAVYRENPLWLLSPDRGLLCSGKSAKDVPQRATDMLVSPFWKCTFTDRLNYLLLHPFFSSRYNSAFLRLSMQFSVAFGSHDNPVWNISNLLREARVQCPILNTLSEEMTRHCGDTRHLGGEGGRRIVRGARMDVLARLGELIQRSDGVASDEARFLLWMGEHCGLPGRAFGQVHDPRDAFRLEAWNLDLIYKAADAAISNPHTEEATREIWRRYNPPGIFQLVDRDSVGEHARKAYRHELHLLLAFTDRRDGIQQQAPLAATNQQIPWHPVQFPAQESALVPSDGNISLPQSPTSHDGQYQNGPSQIVADAWNEQLFPYHQAPVASSPHNPAQHQMQYQHGPLTSQPLGGRPPPMPTSQQQASFGPVGHNPVQRRQEQDQFKPWPSTCRRIPLSPPQTTAGEEDSVAGLEQQHVLPSATWLAGYPGGQAQDNTETPPSAPTIGGSDIVDLARFLG</sequence>
<proteinExistence type="predicted"/>
<accession>A0ABY6U374</accession>
<protein>
    <recommendedName>
        <fullName evidence="4">Transcription factor domain-containing protein</fullName>
    </recommendedName>
</protein>
<evidence type="ECO:0000256" key="1">
    <source>
        <dbReference type="SAM" id="MobiDB-lite"/>
    </source>
</evidence>
<evidence type="ECO:0000313" key="3">
    <source>
        <dbReference type="Proteomes" id="UP000766486"/>
    </source>
</evidence>
<feature type="compositionally biased region" description="Polar residues" evidence="1">
    <location>
        <begin position="367"/>
        <end position="382"/>
    </location>
</feature>
<keyword evidence="3" id="KW-1185">Reference proteome</keyword>
<organism evidence="2 3">
    <name type="scientific">Bionectria ochroleuca</name>
    <name type="common">Gliocladium roseum</name>
    <dbReference type="NCBI Taxonomy" id="29856"/>
    <lineage>
        <taxon>Eukaryota</taxon>
        <taxon>Fungi</taxon>
        <taxon>Dikarya</taxon>
        <taxon>Ascomycota</taxon>
        <taxon>Pezizomycotina</taxon>
        <taxon>Sordariomycetes</taxon>
        <taxon>Hypocreomycetidae</taxon>
        <taxon>Hypocreales</taxon>
        <taxon>Bionectriaceae</taxon>
        <taxon>Clonostachys</taxon>
    </lineage>
</organism>
<comment type="caution">
    <text evidence="2">The sequence shown here is derived from an EMBL/GenBank/DDBJ whole genome shotgun (WGS) entry which is preliminary data.</text>
</comment>